<dbReference type="SUPFAM" id="SSF52743">
    <property type="entry name" value="Subtilisin-like"/>
    <property type="match status" value="1"/>
</dbReference>
<dbReference type="PANTHER" id="PTHR43399">
    <property type="entry name" value="SUBTILISIN-RELATED"/>
    <property type="match status" value="1"/>
</dbReference>
<dbReference type="InterPro" id="IPR000209">
    <property type="entry name" value="Peptidase_S8/S53_dom"/>
</dbReference>
<dbReference type="EMBL" id="BMPP01000010">
    <property type="protein sequence ID" value="GGK30416.1"/>
    <property type="molecule type" value="Genomic_DNA"/>
</dbReference>
<comment type="similarity">
    <text evidence="1 5 6">Belongs to the peptidase S8 family.</text>
</comment>
<keyword evidence="7" id="KW-0732">Signal</keyword>
<dbReference type="RefSeq" id="WP_189009164.1">
    <property type="nucleotide sequence ID" value="NZ_BMPP01000010.1"/>
</dbReference>
<dbReference type="PROSITE" id="PS00136">
    <property type="entry name" value="SUBTILASE_ASP"/>
    <property type="match status" value="1"/>
</dbReference>
<dbReference type="Pfam" id="PF00082">
    <property type="entry name" value="Peptidase_S8"/>
    <property type="match status" value="1"/>
</dbReference>
<dbReference type="PROSITE" id="PS00138">
    <property type="entry name" value="SUBTILASE_SER"/>
    <property type="match status" value="1"/>
</dbReference>
<dbReference type="PRINTS" id="PR00723">
    <property type="entry name" value="SUBTILISIN"/>
</dbReference>
<evidence type="ECO:0000313" key="9">
    <source>
        <dbReference type="EMBL" id="GGK30416.1"/>
    </source>
</evidence>
<dbReference type="Gene3D" id="3.40.50.200">
    <property type="entry name" value="Peptidase S8/S53 domain"/>
    <property type="match status" value="1"/>
</dbReference>
<dbReference type="PANTHER" id="PTHR43399:SF4">
    <property type="entry name" value="CELL WALL-ASSOCIATED PROTEASE"/>
    <property type="match status" value="1"/>
</dbReference>
<keyword evidence="3 5" id="KW-0378">Hydrolase</keyword>
<dbReference type="Proteomes" id="UP000647587">
    <property type="component" value="Unassembled WGS sequence"/>
</dbReference>
<evidence type="ECO:0000256" key="2">
    <source>
        <dbReference type="ARBA" id="ARBA00022670"/>
    </source>
</evidence>
<protein>
    <submittedName>
        <fullName evidence="9">Serine protease</fullName>
    </submittedName>
</protein>
<dbReference type="GO" id="GO:0008233">
    <property type="term" value="F:peptidase activity"/>
    <property type="evidence" value="ECO:0007669"/>
    <property type="project" value="UniProtKB-KW"/>
</dbReference>
<accession>A0ABQ2EXL1</accession>
<sequence>MRLPALSFLLPALLLASCGSAPREAAVPASYSPAHLLTVSVTSSQGDADLVARYGGQVVLRTSTFAVIGDPRNSLSAQRTQGSSVGANRGVFKATGAVGLWGNGAVGLWGNGAVGLWGNGAVGLWGNGAVGLWGNGAENFWADGQYTALPANSEAWKSIGLERAYQQARQFGKDITVAVIDTGVDVDHPMFQGRLSDPSTWYDFVDGDSLPQEAGTAGEGEFGHGTVIAGIAAQIAPNAQFMPLRVLDPQGGGDVLNVAAAIVWAADHGADVINLSLGASEPVPAIAAALAYANGKGVVVAAAAGNSGQASLDYPASSFANSLLNVSVGSVSSSGIHSTFSSHGKDLQLNAPGETIVGPFPGERAAQWTGTSMSTPVVAGALALGLGEGRTPRSAVSALKATAVSVDTVAGNEAYTGLLGLGRLALDAYTAPE</sequence>
<dbReference type="GO" id="GO:0006508">
    <property type="term" value="P:proteolysis"/>
    <property type="evidence" value="ECO:0007669"/>
    <property type="project" value="UniProtKB-KW"/>
</dbReference>
<dbReference type="InterPro" id="IPR036852">
    <property type="entry name" value="Peptidase_S8/S53_dom_sf"/>
</dbReference>
<name>A0ABQ2EXL1_9DEIO</name>
<dbReference type="InterPro" id="IPR023827">
    <property type="entry name" value="Peptidase_S8_Asp-AS"/>
</dbReference>
<feature type="active site" description="Charge relay system" evidence="5">
    <location>
        <position position="181"/>
    </location>
</feature>
<feature type="signal peptide" evidence="7">
    <location>
        <begin position="1"/>
        <end position="25"/>
    </location>
</feature>
<evidence type="ECO:0000256" key="6">
    <source>
        <dbReference type="RuleBase" id="RU003355"/>
    </source>
</evidence>
<evidence type="ECO:0000256" key="3">
    <source>
        <dbReference type="ARBA" id="ARBA00022801"/>
    </source>
</evidence>
<evidence type="ECO:0000256" key="4">
    <source>
        <dbReference type="ARBA" id="ARBA00022825"/>
    </source>
</evidence>
<feature type="active site" description="Charge relay system" evidence="5">
    <location>
        <position position="224"/>
    </location>
</feature>
<evidence type="ECO:0000256" key="5">
    <source>
        <dbReference type="PROSITE-ProRule" id="PRU01240"/>
    </source>
</evidence>
<dbReference type="InterPro" id="IPR015500">
    <property type="entry name" value="Peptidase_S8_subtilisin-rel"/>
</dbReference>
<evidence type="ECO:0000256" key="1">
    <source>
        <dbReference type="ARBA" id="ARBA00011073"/>
    </source>
</evidence>
<organism evidence="9 10">
    <name type="scientific">Deinococcus malanensis</name>
    <dbReference type="NCBI Taxonomy" id="1706855"/>
    <lineage>
        <taxon>Bacteria</taxon>
        <taxon>Thermotogati</taxon>
        <taxon>Deinococcota</taxon>
        <taxon>Deinococci</taxon>
        <taxon>Deinococcales</taxon>
        <taxon>Deinococcaceae</taxon>
        <taxon>Deinococcus</taxon>
    </lineage>
</organism>
<dbReference type="InterPro" id="IPR051048">
    <property type="entry name" value="Peptidase_S8/S53_subtilisin"/>
</dbReference>
<evidence type="ECO:0000313" key="10">
    <source>
        <dbReference type="Proteomes" id="UP000647587"/>
    </source>
</evidence>
<reference evidence="10" key="1">
    <citation type="journal article" date="2019" name="Int. J. Syst. Evol. Microbiol.">
        <title>The Global Catalogue of Microorganisms (GCM) 10K type strain sequencing project: providing services to taxonomists for standard genome sequencing and annotation.</title>
        <authorList>
            <consortium name="The Broad Institute Genomics Platform"/>
            <consortium name="The Broad Institute Genome Sequencing Center for Infectious Disease"/>
            <person name="Wu L."/>
            <person name="Ma J."/>
        </authorList>
    </citation>
    <scope>NUCLEOTIDE SEQUENCE [LARGE SCALE GENOMIC DNA]</scope>
    <source>
        <strain evidence="10">JCM 30331</strain>
    </source>
</reference>
<feature type="active site" description="Charge relay system" evidence="5">
    <location>
        <position position="372"/>
    </location>
</feature>
<gene>
    <name evidence="9" type="ORF">GCM10008955_25180</name>
</gene>
<proteinExistence type="inferred from homology"/>
<dbReference type="PROSITE" id="PS51892">
    <property type="entry name" value="SUBTILASE"/>
    <property type="match status" value="1"/>
</dbReference>
<feature type="chain" id="PRO_5045708616" evidence="7">
    <location>
        <begin position="26"/>
        <end position="433"/>
    </location>
</feature>
<dbReference type="PROSITE" id="PS51257">
    <property type="entry name" value="PROKAR_LIPOPROTEIN"/>
    <property type="match status" value="1"/>
</dbReference>
<comment type="caution">
    <text evidence="9">The sequence shown here is derived from an EMBL/GenBank/DDBJ whole genome shotgun (WGS) entry which is preliminary data.</text>
</comment>
<evidence type="ECO:0000256" key="7">
    <source>
        <dbReference type="SAM" id="SignalP"/>
    </source>
</evidence>
<evidence type="ECO:0000259" key="8">
    <source>
        <dbReference type="Pfam" id="PF00082"/>
    </source>
</evidence>
<dbReference type="InterPro" id="IPR023828">
    <property type="entry name" value="Peptidase_S8_Ser-AS"/>
</dbReference>
<keyword evidence="10" id="KW-1185">Reference proteome</keyword>
<keyword evidence="2 5" id="KW-0645">Protease</keyword>
<feature type="domain" description="Peptidase S8/S53" evidence="8">
    <location>
        <begin position="172"/>
        <end position="387"/>
    </location>
</feature>
<keyword evidence="4 5" id="KW-0720">Serine protease</keyword>